<keyword evidence="2" id="KW-0732">Signal</keyword>
<dbReference type="Proteomes" id="UP000681722">
    <property type="component" value="Unassembled WGS sequence"/>
</dbReference>
<evidence type="ECO:0000313" key="4">
    <source>
        <dbReference type="EMBL" id="CAF4265190.1"/>
    </source>
</evidence>
<dbReference type="Proteomes" id="UP000663829">
    <property type="component" value="Unassembled WGS sequence"/>
</dbReference>
<protein>
    <submittedName>
        <fullName evidence="3">Uncharacterized protein</fullName>
    </submittedName>
</protein>
<evidence type="ECO:0000313" key="3">
    <source>
        <dbReference type="EMBL" id="CAF1375222.1"/>
    </source>
</evidence>
<feature type="chain" id="PRO_5036227827" evidence="2">
    <location>
        <begin position="19"/>
        <end position="293"/>
    </location>
</feature>
<dbReference type="AlphaFoldDB" id="A0A815J3T6"/>
<name>A0A815J3T6_9BILA</name>
<feature type="signal peptide" evidence="2">
    <location>
        <begin position="1"/>
        <end position="18"/>
    </location>
</feature>
<feature type="region of interest" description="Disordered" evidence="1">
    <location>
        <begin position="233"/>
        <end position="254"/>
    </location>
</feature>
<gene>
    <name evidence="3" type="ORF">GPM918_LOCUS32055</name>
    <name evidence="4" type="ORF">SRO942_LOCUS32714</name>
</gene>
<proteinExistence type="predicted"/>
<evidence type="ECO:0000313" key="5">
    <source>
        <dbReference type="Proteomes" id="UP000663829"/>
    </source>
</evidence>
<feature type="region of interest" description="Disordered" evidence="1">
    <location>
        <begin position="149"/>
        <end position="169"/>
    </location>
</feature>
<accession>A0A815J3T6</accession>
<sequence>MLLNILAITVCLFTITSAVSVLIDNSTVIGNVSVPVISVKREWIQGDKQVPASSYNVVQSSHKSYQYHAKAYSSENSQGFQEQYISNGIQPLVQGQYGSNVIQSGVQGQYSSNSIQSGVQGQYSSNGIPSGVQGKEVISGIPSGVQGKEVISGSNGIQSSGQGQYSSSGIQSDVQGKEVVSGGGGIQVVQPAGYGNPSQENVVNNKPVGVLNQQTMEQNKNFDIQQRPGDYVRQQERVASHEPSGSVNSGQQEGRSELYQLQSNVGRIPSASSSGNNPNRYVHEEWYLKDTRN</sequence>
<evidence type="ECO:0000256" key="2">
    <source>
        <dbReference type="SAM" id="SignalP"/>
    </source>
</evidence>
<keyword evidence="5" id="KW-1185">Reference proteome</keyword>
<comment type="caution">
    <text evidence="3">The sequence shown here is derived from an EMBL/GenBank/DDBJ whole genome shotgun (WGS) entry which is preliminary data.</text>
</comment>
<organism evidence="3 5">
    <name type="scientific">Didymodactylos carnosus</name>
    <dbReference type="NCBI Taxonomy" id="1234261"/>
    <lineage>
        <taxon>Eukaryota</taxon>
        <taxon>Metazoa</taxon>
        <taxon>Spiralia</taxon>
        <taxon>Gnathifera</taxon>
        <taxon>Rotifera</taxon>
        <taxon>Eurotatoria</taxon>
        <taxon>Bdelloidea</taxon>
        <taxon>Philodinida</taxon>
        <taxon>Philodinidae</taxon>
        <taxon>Didymodactylos</taxon>
    </lineage>
</organism>
<evidence type="ECO:0000256" key="1">
    <source>
        <dbReference type="SAM" id="MobiDB-lite"/>
    </source>
</evidence>
<dbReference type="EMBL" id="CAJNOQ010016136">
    <property type="protein sequence ID" value="CAF1375222.1"/>
    <property type="molecule type" value="Genomic_DNA"/>
</dbReference>
<feature type="compositionally biased region" description="Low complexity" evidence="1">
    <location>
        <begin position="151"/>
        <end position="169"/>
    </location>
</feature>
<feature type="compositionally biased region" description="Polar residues" evidence="1">
    <location>
        <begin position="243"/>
        <end position="254"/>
    </location>
</feature>
<reference evidence="3" key="1">
    <citation type="submission" date="2021-02" db="EMBL/GenBank/DDBJ databases">
        <authorList>
            <person name="Nowell W R."/>
        </authorList>
    </citation>
    <scope>NUCLEOTIDE SEQUENCE</scope>
</reference>
<dbReference type="EMBL" id="CAJOBC010078057">
    <property type="protein sequence ID" value="CAF4265190.1"/>
    <property type="molecule type" value="Genomic_DNA"/>
</dbReference>